<dbReference type="OrthoDB" id="119028at2759"/>
<evidence type="ECO:0000313" key="3">
    <source>
        <dbReference type="Proteomes" id="UP000499080"/>
    </source>
</evidence>
<protein>
    <recommendedName>
        <fullName evidence="1">MULE transposase domain-containing protein</fullName>
    </recommendedName>
</protein>
<dbReference type="InterPro" id="IPR018289">
    <property type="entry name" value="MULE_transposase_dom"/>
</dbReference>
<proteinExistence type="predicted"/>
<gene>
    <name evidence="2" type="ORF">AVEN_13845_1</name>
</gene>
<reference evidence="2 3" key="1">
    <citation type="journal article" date="2019" name="Sci. Rep.">
        <title>Orb-weaving spider Araneus ventricosus genome elucidates the spidroin gene catalogue.</title>
        <authorList>
            <person name="Kono N."/>
            <person name="Nakamura H."/>
            <person name="Ohtoshi R."/>
            <person name="Moran D.A.P."/>
            <person name="Shinohara A."/>
            <person name="Yoshida Y."/>
            <person name="Fujiwara M."/>
            <person name="Mori M."/>
            <person name="Tomita M."/>
            <person name="Arakawa K."/>
        </authorList>
    </citation>
    <scope>NUCLEOTIDE SEQUENCE [LARGE SCALE GENOMIC DNA]</scope>
</reference>
<name>A0A4Y2LGV6_ARAVE</name>
<dbReference type="Pfam" id="PF10551">
    <property type="entry name" value="MULE"/>
    <property type="match status" value="1"/>
</dbReference>
<dbReference type="Proteomes" id="UP000499080">
    <property type="component" value="Unassembled WGS sequence"/>
</dbReference>
<organism evidence="2 3">
    <name type="scientific">Araneus ventricosus</name>
    <name type="common">Orbweaver spider</name>
    <name type="synonym">Epeira ventricosa</name>
    <dbReference type="NCBI Taxonomy" id="182803"/>
    <lineage>
        <taxon>Eukaryota</taxon>
        <taxon>Metazoa</taxon>
        <taxon>Ecdysozoa</taxon>
        <taxon>Arthropoda</taxon>
        <taxon>Chelicerata</taxon>
        <taxon>Arachnida</taxon>
        <taxon>Araneae</taxon>
        <taxon>Araneomorphae</taxon>
        <taxon>Entelegynae</taxon>
        <taxon>Araneoidea</taxon>
        <taxon>Araneidae</taxon>
        <taxon>Araneus</taxon>
    </lineage>
</organism>
<sequence length="203" mass="23078">MKRPRLNHKLLLIYCKDFGVSSAERARKPNGCSVEEDTPFVLGVNVEVDDGDKHDLKIVISMKRLLRLMIKTEGVQTDATYKLIWQGYPVLIVGSSDMNRTFHPFAIAVCSNETESDFAFIFNCVKDSCYKINETEWNPKLLLADASSAITNGFKAVFGFPFRRLMCYFHVVKNIDGKLRGIQDKDEIILDVFIYAPITRPST</sequence>
<dbReference type="EMBL" id="BGPR01005782">
    <property type="protein sequence ID" value="GBN13390.1"/>
    <property type="molecule type" value="Genomic_DNA"/>
</dbReference>
<evidence type="ECO:0000313" key="2">
    <source>
        <dbReference type="EMBL" id="GBN13390.1"/>
    </source>
</evidence>
<accession>A0A4Y2LGV6</accession>
<keyword evidence="3" id="KW-1185">Reference proteome</keyword>
<dbReference type="AlphaFoldDB" id="A0A4Y2LGV6"/>
<comment type="caution">
    <text evidence="2">The sequence shown here is derived from an EMBL/GenBank/DDBJ whole genome shotgun (WGS) entry which is preliminary data.</text>
</comment>
<feature type="domain" description="MULE transposase" evidence="1">
    <location>
        <begin position="76"/>
        <end position="174"/>
    </location>
</feature>
<evidence type="ECO:0000259" key="1">
    <source>
        <dbReference type="Pfam" id="PF10551"/>
    </source>
</evidence>